<name>A0A2P2QFB7_RHIMU</name>
<dbReference type="AlphaFoldDB" id="A0A2P2QFB7"/>
<organism evidence="1">
    <name type="scientific">Rhizophora mucronata</name>
    <name type="common">Asiatic mangrove</name>
    <dbReference type="NCBI Taxonomy" id="61149"/>
    <lineage>
        <taxon>Eukaryota</taxon>
        <taxon>Viridiplantae</taxon>
        <taxon>Streptophyta</taxon>
        <taxon>Embryophyta</taxon>
        <taxon>Tracheophyta</taxon>
        <taxon>Spermatophyta</taxon>
        <taxon>Magnoliopsida</taxon>
        <taxon>eudicotyledons</taxon>
        <taxon>Gunneridae</taxon>
        <taxon>Pentapetalae</taxon>
        <taxon>rosids</taxon>
        <taxon>fabids</taxon>
        <taxon>Malpighiales</taxon>
        <taxon>Rhizophoraceae</taxon>
        <taxon>Rhizophora</taxon>
    </lineage>
</organism>
<reference evidence="1" key="1">
    <citation type="submission" date="2018-02" db="EMBL/GenBank/DDBJ databases">
        <title>Rhizophora mucronata_Transcriptome.</title>
        <authorList>
            <person name="Meera S.P."/>
            <person name="Sreeshan A."/>
            <person name="Augustine A."/>
        </authorList>
    </citation>
    <scope>NUCLEOTIDE SEQUENCE</scope>
    <source>
        <tissue evidence="1">Leaf</tissue>
    </source>
</reference>
<proteinExistence type="predicted"/>
<dbReference type="EMBL" id="GGEC01085204">
    <property type="protein sequence ID" value="MBX65688.1"/>
    <property type="molecule type" value="Transcribed_RNA"/>
</dbReference>
<accession>A0A2P2QFB7</accession>
<sequence>MGLEVKFLERRDYERARLARRGSYLAKGFQEVRPLNYEAYLRMRWN</sequence>
<protein>
    <submittedName>
        <fullName evidence="1">Uncharacterized protein</fullName>
    </submittedName>
</protein>
<evidence type="ECO:0000313" key="1">
    <source>
        <dbReference type="EMBL" id="MBX65688.1"/>
    </source>
</evidence>